<dbReference type="Gene3D" id="3.40.50.920">
    <property type="match status" value="1"/>
</dbReference>
<dbReference type="InterPro" id="IPR009014">
    <property type="entry name" value="Transketo_C/PFOR_II"/>
</dbReference>
<dbReference type="AlphaFoldDB" id="X0YFN4"/>
<comment type="caution">
    <text evidence="5">The sequence shown here is derived from an EMBL/GenBank/DDBJ whole genome shotgun (WGS) entry which is preliminary data.</text>
</comment>
<protein>
    <recommendedName>
        <fullName evidence="4">Transketolase-like pyrimidine-binding domain-containing protein</fullName>
    </recommendedName>
</protein>
<sequence length="162" mass="17525">AAAGLRPVVEIMFIDFLFVAFDQVINQMAKMRYMFGGKAKLPIVVRCPCGGGLQMAAQHSQSLEAMLCHIPGLKVVMPATPYDAKGLLTAAIRDDNPVFCLEHKKCYTMAGDVPQEQYEVPLGVAEVKRPGSDVTIVATSYMVHEALQAAEELAGRGIEAEV</sequence>
<evidence type="ECO:0000256" key="2">
    <source>
        <dbReference type="ARBA" id="ARBA00023002"/>
    </source>
</evidence>
<dbReference type="SMART" id="SM00861">
    <property type="entry name" value="Transket_pyr"/>
    <property type="match status" value="1"/>
</dbReference>
<evidence type="ECO:0000256" key="3">
    <source>
        <dbReference type="ARBA" id="ARBA00023052"/>
    </source>
</evidence>
<evidence type="ECO:0000313" key="5">
    <source>
        <dbReference type="EMBL" id="GAG46007.1"/>
    </source>
</evidence>
<dbReference type="GO" id="GO:0016491">
    <property type="term" value="F:oxidoreductase activity"/>
    <property type="evidence" value="ECO:0007669"/>
    <property type="project" value="UniProtKB-KW"/>
</dbReference>
<dbReference type="EMBL" id="BARS01056813">
    <property type="protein sequence ID" value="GAG46007.1"/>
    <property type="molecule type" value="Genomic_DNA"/>
</dbReference>
<evidence type="ECO:0000256" key="1">
    <source>
        <dbReference type="ARBA" id="ARBA00001964"/>
    </source>
</evidence>
<accession>X0YFN4</accession>
<gene>
    <name evidence="5" type="ORF">S01H1_83538</name>
</gene>
<proteinExistence type="predicted"/>
<dbReference type="SUPFAM" id="SSF52922">
    <property type="entry name" value="TK C-terminal domain-like"/>
    <property type="match status" value="1"/>
</dbReference>
<name>X0YFN4_9ZZZZ</name>
<dbReference type="Pfam" id="PF02779">
    <property type="entry name" value="Transket_pyr"/>
    <property type="match status" value="1"/>
</dbReference>
<dbReference type="InterPro" id="IPR029061">
    <property type="entry name" value="THDP-binding"/>
</dbReference>
<reference evidence="5" key="1">
    <citation type="journal article" date="2014" name="Front. Microbiol.">
        <title>High frequency of phylogenetically diverse reductive dehalogenase-homologous genes in deep subseafloor sedimentary metagenomes.</title>
        <authorList>
            <person name="Kawai M."/>
            <person name="Futagami T."/>
            <person name="Toyoda A."/>
            <person name="Takaki Y."/>
            <person name="Nishi S."/>
            <person name="Hori S."/>
            <person name="Arai W."/>
            <person name="Tsubouchi T."/>
            <person name="Morono Y."/>
            <person name="Uchiyama I."/>
            <person name="Ito T."/>
            <person name="Fujiyama A."/>
            <person name="Inagaki F."/>
            <person name="Takami H."/>
        </authorList>
    </citation>
    <scope>NUCLEOTIDE SEQUENCE</scope>
    <source>
        <strain evidence="5">Expedition CK06-06</strain>
    </source>
</reference>
<feature type="non-terminal residue" evidence="5">
    <location>
        <position position="1"/>
    </location>
</feature>
<feature type="domain" description="Transketolase-like pyrimidine-binding" evidence="4">
    <location>
        <begin position="1"/>
        <end position="109"/>
    </location>
</feature>
<dbReference type="Pfam" id="PF02780">
    <property type="entry name" value="Transketolase_C"/>
    <property type="match status" value="1"/>
</dbReference>
<organism evidence="5">
    <name type="scientific">marine sediment metagenome</name>
    <dbReference type="NCBI Taxonomy" id="412755"/>
    <lineage>
        <taxon>unclassified sequences</taxon>
        <taxon>metagenomes</taxon>
        <taxon>ecological metagenomes</taxon>
    </lineage>
</organism>
<dbReference type="SUPFAM" id="SSF52518">
    <property type="entry name" value="Thiamin diphosphate-binding fold (THDP-binding)"/>
    <property type="match status" value="1"/>
</dbReference>
<comment type="cofactor">
    <cofactor evidence="1">
        <name>thiamine diphosphate</name>
        <dbReference type="ChEBI" id="CHEBI:58937"/>
    </cofactor>
</comment>
<dbReference type="InterPro" id="IPR033248">
    <property type="entry name" value="Transketolase_C"/>
</dbReference>
<feature type="non-terminal residue" evidence="5">
    <location>
        <position position="162"/>
    </location>
</feature>
<keyword evidence="3" id="KW-0786">Thiamine pyrophosphate</keyword>
<keyword evidence="2" id="KW-0560">Oxidoreductase</keyword>
<dbReference type="Gene3D" id="3.40.50.970">
    <property type="match status" value="1"/>
</dbReference>
<evidence type="ECO:0000259" key="4">
    <source>
        <dbReference type="SMART" id="SM00861"/>
    </source>
</evidence>
<dbReference type="InterPro" id="IPR005475">
    <property type="entry name" value="Transketolase-like_Pyr-bd"/>
</dbReference>
<dbReference type="PANTHER" id="PTHR43257">
    <property type="entry name" value="PYRUVATE DEHYDROGENASE E1 COMPONENT BETA SUBUNIT"/>
    <property type="match status" value="1"/>
</dbReference>
<dbReference type="PANTHER" id="PTHR43257:SF2">
    <property type="entry name" value="PYRUVATE DEHYDROGENASE E1 COMPONENT SUBUNIT BETA"/>
    <property type="match status" value="1"/>
</dbReference>